<accession>A0A498J725</accession>
<evidence type="ECO:0000313" key="2">
    <source>
        <dbReference type="EMBL" id="RXH89994.1"/>
    </source>
</evidence>
<organism evidence="2 3">
    <name type="scientific">Malus domestica</name>
    <name type="common">Apple</name>
    <name type="synonym">Pyrus malus</name>
    <dbReference type="NCBI Taxonomy" id="3750"/>
    <lineage>
        <taxon>Eukaryota</taxon>
        <taxon>Viridiplantae</taxon>
        <taxon>Streptophyta</taxon>
        <taxon>Embryophyta</taxon>
        <taxon>Tracheophyta</taxon>
        <taxon>Spermatophyta</taxon>
        <taxon>Magnoliopsida</taxon>
        <taxon>eudicotyledons</taxon>
        <taxon>Gunneridae</taxon>
        <taxon>Pentapetalae</taxon>
        <taxon>rosids</taxon>
        <taxon>fabids</taxon>
        <taxon>Rosales</taxon>
        <taxon>Rosaceae</taxon>
        <taxon>Amygdaloideae</taxon>
        <taxon>Maleae</taxon>
        <taxon>Malus</taxon>
    </lineage>
</organism>
<sequence>MVLTSPMNSGDFQGFSDVEIWKLQNRGRLAIFQAIFWATPVTTRSSLGMNLFSTFLTTFWLLNHSIWLRNEEVTKF</sequence>
<protein>
    <submittedName>
        <fullName evidence="2">Uncharacterized protein</fullName>
    </submittedName>
</protein>
<keyword evidence="1" id="KW-1133">Transmembrane helix</keyword>
<dbReference type="Proteomes" id="UP000290289">
    <property type="component" value="Chromosome 9"/>
</dbReference>
<dbReference type="EMBL" id="RDQH01000335">
    <property type="protein sequence ID" value="RXH89994.1"/>
    <property type="molecule type" value="Genomic_DNA"/>
</dbReference>
<keyword evidence="1" id="KW-0472">Membrane</keyword>
<dbReference type="AlphaFoldDB" id="A0A498J725"/>
<reference evidence="2 3" key="1">
    <citation type="submission" date="2018-10" db="EMBL/GenBank/DDBJ databases">
        <title>A high-quality apple genome assembly.</title>
        <authorList>
            <person name="Hu J."/>
        </authorList>
    </citation>
    <scope>NUCLEOTIDE SEQUENCE [LARGE SCALE GENOMIC DNA]</scope>
    <source>
        <strain evidence="3">cv. HFTH1</strain>
        <tissue evidence="2">Young leaf</tissue>
    </source>
</reference>
<evidence type="ECO:0000313" key="3">
    <source>
        <dbReference type="Proteomes" id="UP000290289"/>
    </source>
</evidence>
<name>A0A498J725_MALDO</name>
<comment type="caution">
    <text evidence="2">The sequence shown here is derived from an EMBL/GenBank/DDBJ whole genome shotgun (WGS) entry which is preliminary data.</text>
</comment>
<feature type="transmembrane region" description="Helical" evidence="1">
    <location>
        <begin position="47"/>
        <end position="68"/>
    </location>
</feature>
<proteinExistence type="predicted"/>
<evidence type="ECO:0000256" key="1">
    <source>
        <dbReference type="SAM" id="Phobius"/>
    </source>
</evidence>
<gene>
    <name evidence="2" type="ORF">DVH24_032351</name>
</gene>
<keyword evidence="3" id="KW-1185">Reference proteome</keyword>
<keyword evidence="1" id="KW-0812">Transmembrane</keyword>